<dbReference type="Pfam" id="PF19631">
    <property type="entry name" value="Trypco2"/>
    <property type="match status" value="1"/>
</dbReference>
<keyword evidence="3" id="KW-1185">Reference proteome</keyword>
<evidence type="ECO:0000259" key="1">
    <source>
        <dbReference type="Pfam" id="PF19631"/>
    </source>
</evidence>
<feature type="domain" description="Trypsin-co-occurring" evidence="1">
    <location>
        <begin position="2"/>
        <end position="79"/>
    </location>
</feature>
<dbReference type="RefSeq" id="WP_067008723.1">
    <property type="nucleotide sequence ID" value="NZ_BNDU01000006.1"/>
</dbReference>
<protein>
    <recommendedName>
        <fullName evidence="1">Trypsin-co-occurring domain-containing protein</fullName>
    </recommendedName>
</protein>
<dbReference type="AlphaFoldDB" id="A0A117PTY8"/>
<name>A0A117PTY8_9ACTN</name>
<organism evidence="2 3">
    <name type="scientific">Streptomyces cellostaticus</name>
    <dbReference type="NCBI Taxonomy" id="67285"/>
    <lineage>
        <taxon>Bacteria</taxon>
        <taxon>Bacillati</taxon>
        <taxon>Actinomycetota</taxon>
        <taxon>Actinomycetes</taxon>
        <taxon>Kitasatosporales</taxon>
        <taxon>Streptomycetaceae</taxon>
        <taxon>Streptomyces</taxon>
    </lineage>
</organism>
<gene>
    <name evidence="2" type="ORF">AQI88_37260</name>
</gene>
<sequence length="102" mass="10948">MIELAAMVRELREQLNHAMAETGPGPVRFELGSVEVEAAVAVDRTGGAGGKVNFWVIEANGEASVTNSRTHRITLTFQPTLVAPDGTHHRVLVADDEADGER</sequence>
<comment type="caution">
    <text evidence="2">The sequence shown here is derived from an EMBL/GenBank/DDBJ whole genome shotgun (WGS) entry which is preliminary data.</text>
</comment>
<evidence type="ECO:0000313" key="3">
    <source>
        <dbReference type="Proteomes" id="UP000054241"/>
    </source>
</evidence>
<dbReference type="InterPro" id="IPR045608">
    <property type="entry name" value="Trypco2"/>
</dbReference>
<dbReference type="Proteomes" id="UP000054241">
    <property type="component" value="Unassembled WGS sequence"/>
</dbReference>
<dbReference type="EMBL" id="LMWL01000078">
    <property type="protein sequence ID" value="KUM91403.1"/>
    <property type="molecule type" value="Genomic_DNA"/>
</dbReference>
<dbReference type="STRING" id="67285.AQI88_37260"/>
<reference evidence="2 3" key="1">
    <citation type="submission" date="2015-10" db="EMBL/GenBank/DDBJ databases">
        <title>Draft genome sequence of Streptomyces cellostaticus DSM 40189, type strain for the species Streptomyces cellostaticus.</title>
        <authorList>
            <person name="Ruckert C."/>
            <person name="Winkler A."/>
            <person name="Kalinowski J."/>
            <person name="Kampfer P."/>
            <person name="Glaeser S."/>
        </authorList>
    </citation>
    <scope>NUCLEOTIDE SEQUENCE [LARGE SCALE GENOMIC DNA]</scope>
    <source>
        <strain evidence="2 3">DSM 40189</strain>
    </source>
</reference>
<evidence type="ECO:0000313" key="2">
    <source>
        <dbReference type="EMBL" id="KUM91403.1"/>
    </source>
</evidence>
<proteinExistence type="predicted"/>
<dbReference type="OrthoDB" id="4566193at2"/>
<accession>A0A117PTY8</accession>